<evidence type="ECO:0000313" key="1">
    <source>
        <dbReference type="EMBL" id="MBB5064609.1"/>
    </source>
</evidence>
<protein>
    <submittedName>
        <fullName evidence="1">Uncharacterized protein</fullName>
    </submittedName>
</protein>
<gene>
    <name evidence="1" type="ORF">HDF15_002967</name>
</gene>
<accession>A0A7W8EAL0</accession>
<comment type="caution">
    <text evidence="1">The sequence shown here is derived from an EMBL/GenBank/DDBJ whole genome shotgun (WGS) entry which is preliminary data.</text>
</comment>
<dbReference type="RefSeq" id="WP_184256631.1">
    <property type="nucleotide sequence ID" value="NZ_JACHIO010000011.1"/>
</dbReference>
<evidence type="ECO:0000313" key="2">
    <source>
        <dbReference type="Proteomes" id="UP000584867"/>
    </source>
</evidence>
<name>A0A7W8EAL0_9BACT</name>
<reference evidence="1 2" key="1">
    <citation type="submission" date="2020-08" db="EMBL/GenBank/DDBJ databases">
        <title>Genomic Encyclopedia of Type Strains, Phase IV (KMG-V): Genome sequencing to study the core and pangenomes of soil and plant-associated prokaryotes.</title>
        <authorList>
            <person name="Whitman W."/>
        </authorList>
    </citation>
    <scope>NUCLEOTIDE SEQUENCE [LARGE SCALE GENOMIC DNA]</scope>
    <source>
        <strain evidence="1 2">X5P3</strain>
    </source>
</reference>
<sequence length="77" mass="8611">MKPQEYREIYTVMGNTPYQVEEGSLKGLSSDGGVLRKGRIVWVEKRLGKRSPQTLISAYAEEIGLISLDPRFLIAGL</sequence>
<dbReference type="Proteomes" id="UP000584867">
    <property type="component" value="Unassembled WGS sequence"/>
</dbReference>
<dbReference type="EMBL" id="JACHIO010000011">
    <property type="protein sequence ID" value="MBB5064609.1"/>
    <property type="molecule type" value="Genomic_DNA"/>
</dbReference>
<proteinExistence type="predicted"/>
<organism evidence="1 2">
    <name type="scientific">Granulicella mallensis</name>
    <dbReference type="NCBI Taxonomy" id="940614"/>
    <lineage>
        <taxon>Bacteria</taxon>
        <taxon>Pseudomonadati</taxon>
        <taxon>Acidobacteriota</taxon>
        <taxon>Terriglobia</taxon>
        <taxon>Terriglobales</taxon>
        <taxon>Acidobacteriaceae</taxon>
        <taxon>Granulicella</taxon>
    </lineage>
</organism>
<dbReference type="AlphaFoldDB" id="A0A7W8EAL0"/>